<accession>A0A817QIJ1</accession>
<reference evidence="3" key="1">
    <citation type="submission" date="2021-02" db="EMBL/GenBank/DDBJ databases">
        <authorList>
            <person name="Nowell W R."/>
        </authorList>
    </citation>
    <scope>NUCLEOTIDE SEQUENCE</scope>
</reference>
<name>A0A817QIJ1_9BILA</name>
<dbReference type="InterPro" id="IPR057692">
    <property type="entry name" value="DUF7932"/>
</dbReference>
<gene>
    <name evidence="3" type="ORF">TIS948_LOCUS12264</name>
</gene>
<evidence type="ECO:0000313" key="4">
    <source>
        <dbReference type="Proteomes" id="UP000663825"/>
    </source>
</evidence>
<feature type="compositionally biased region" description="Gly residues" evidence="1">
    <location>
        <begin position="186"/>
        <end position="198"/>
    </location>
</feature>
<dbReference type="Proteomes" id="UP000663825">
    <property type="component" value="Unassembled WGS sequence"/>
</dbReference>
<dbReference type="PANTHER" id="PTHR24637">
    <property type="entry name" value="COLLAGEN"/>
    <property type="match status" value="1"/>
</dbReference>
<comment type="caution">
    <text evidence="3">The sequence shown here is derived from an EMBL/GenBank/DDBJ whole genome shotgun (WGS) entry which is preliminary data.</text>
</comment>
<feature type="compositionally biased region" description="Gly residues" evidence="1">
    <location>
        <begin position="220"/>
        <end position="251"/>
    </location>
</feature>
<dbReference type="OrthoDB" id="10025335at2759"/>
<sequence length="1079" mass="118259">MSIVTVNQVPNRAFDANSVSVRSVRKSIQKVIPINDLSDLNGKAGGNGTHGTPGRDGSFGDNCPNGHAGTDGSDGGPGEHGRDSKNASILLHGTLEDFNIEVKIVRTLNCPSDSHVDWNNIIYVRKANYNFPLDESQGIVLIKAIGGNGGNGGQGGDGGNGGAGGPGGIGHDGLSGFNAYSLGTPGRDGGSDGIGHDGSSGFNAYSFRAPGWDEEDRGNEGNGRNGGDGGDGGNGGNGGDGGKGGNAGNGGHIQVISADPQLFMLIEIDCRAGRKGNGGAAGKGGCFGSGGSGGLGGCGGWGWNAAPMGLPGKDGKYGSCGVNGHPGSDGSDGCAASDGSVEYVVIDANNHICQRRPDKYHTSVVGYTITDGNEDGIYKPNSNCFVTDVEWINNGAMILPAGAILSFRSTDYISADANDGILLQGANVGNNLHNYDQYTCHMNSIRATSLSQPYIQRVQLASQIHPLNRIFSGSEVSTNLICQYPIQIKEIKIPFVLCPNELAIATVTFTNLSTEVYGTCPRSLGSVKCRFSLHSFIQVVPASRNEAYVYHMTMDGCGIFEINKILPNSTKQIRFAIISSADTQNLYYDNLVWNLDLLLCDTVIEKHQNNIRIVPKFVPSERTDILLITDSLFTRAEFLAYQNLFRLLNYSSRYCDIQKYGSLNNSELIWLHTANIIIFIYSNPKSKFNMIPPHLLLQHMNSSDYAGFICIGNCKIDELDFAIFDYKNLSFRNTNHENKSEMINHRRSRIGFGQPDDGRLSKKANKKRMKIQRQCGDEFLYQVVYDNTISTASQCRLATAYEKTYVIQSKLNARFCNRLILVNSCMPFKMEAHFNANQQAYVNTMYKPKSYHKSQSSKITENGIDLNSNFGRLLCALLCCQGFERSVAMLSQNSDLTKLIFIKDSHQLSFNQILVSLAMSTIEREYDRGVMEFPLSKQILQQIFKAITRENIAKNDTRKTALANILYLLIQSLSGYIESKTCCYFSWHNLTRERKQRHQLIEILNDLRSLSNYEIGSNKNVNEEVEVLQLQKLANLTFPITDKRDNCVRSVAEIQAWNEEQQMNKARSLIEEQSCFEFF</sequence>
<evidence type="ECO:0000313" key="3">
    <source>
        <dbReference type="EMBL" id="CAF3195778.1"/>
    </source>
</evidence>
<dbReference type="AlphaFoldDB" id="A0A817QIJ1"/>
<feature type="region of interest" description="Disordered" evidence="1">
    <location>
        <begin position="180"/>
        <end position="252"/>
    </location>
</feature>
<feature type="region of interest" description="Disordered" evidence="1">
    <location>
        <begin position="39"/>
        <end position="85"/>
    </location>
</feature>
<proteinExistence type="predicted"/>
<dbReference type="Pfam" id="PF25560">
    <property type="entry name" value="DUF7932"/>
    <property type="match status" value="1"/>
</dbReference>
<evidence type="ECO:0000259" key="2">
    <source>
        <dbReference type="Pfam" id="PF25560"/>
    </source>
</evidence>
<organism evidence="3 4">
    <name type="scientific">Rotaria socialis</name>
    <dbReference type="NCBI Taxonomy" id="392032"/>
    <lineage>
        <taxon>Eukaryota</taxon>
        <taxon>Metazoa</taxon>
        <taxon>Spiralia</taxon>
        <taxon>Gnathifera</taxon>
        <taxon>Rotifera</taxon>
        <taxon>Eurotatoria</taxon>
        <taxon>Bdelloidea</taxon>
        <taxon>Philodinida</taxon>
        <taxon>Philodinidae</taxon>
        <taxon>Rotaria</taxon>
    </lineage>
</organism>
<dbReference type="EMBL" id="CAJNXB010001814">
    <property type="protein sequence ID" value="CAF3195778.1"/>
    <property type="molecule type" value="Genomic_DNA"/>
</dbReference>
<feature type="domain" description="DUF7932" evidence="2">
    <location>
        <begin position="362"/>
        <end position="484"/>
    </location>
</feature>
<protein>
    <recommendedName>
        <fullName evidence="2">DUF7932 domain-containing protein</fullName>
    </recommendedName>
</protein>
<evidence type="ECO:0000256" key="1">
    <source>
        <dbReference type="SAM" id="MobiDB-lite"/>
    </source>
</evidence>